<dbReference type="PANTHER" id="PTHR39244">
    <property type="entry name" value="NATTERIN-4"/>
    <property type="match status" value="1"/>
</dbReference>
<dbReference type="OrthoDB" id="4948898at2759"/>
<dbReference type="Pfam" id="PF07468">
    <property type="entry name" value="Agglutinin"/>
    <property type="match status" value="2"/>
</dbReference>
<dbReference type="CDD" id="cd20216">
    <property type="entry name" value="PFM_HFR-2-like"/>
    <property type="match status" value="1"/>
</dbReference>
<comment type="caution">
    <text evidence="2">The sequence shown here is derived from an EMBL/GenBank/DDBJ whole genome shotgun (WGS) entry which is preliminary data.</text>
</comment>
<dbReference type="InterPro" id="IPR053237">
    <property type="entry name" value="Natterin_C"/>
</dbReference>
<protein>
    <recommendedName>
        <fullName evidence="1">Agglutinin domain-containing protein</fullName>
    </recommendedName>
</protein>
<evidence type="ECO:0000313" key="2">
    <source>
        <dbReference type="EMBL" id="KAD4384195.1"/>
    </source>
</evidence>
<dbReference type="PANTHER" id="PTHR39244:SF5">
    <property type="entry name" value="NATTERIN-3-LIKE"/>
    <property type="match status" value="1"/>
</dbReference>
<feature type="domain" description="Agglutinin" evidence="1">
    <location>
        <begin position="167"/>
        <end position="305"/>
    </location>
</feature>
<keyword evidence="3" id="KW-1185">Reference proteome</keyword>
<dbReference type="Gene3D" id="2.80.10.50">
    <property type="match status" value="2"/>
</dbReference>
<name>A0A5N6N1P5_9ASTR</name>
<gene>
    <name evidence="2" type="ORF">E3N88_24363</name>
</gene>
<dbReference type="EMBL" id="SZYD01000013">
    <property type="protein sequence ID" value="KAD4384195.1"/>
    <property type="molecule type" value="Genomic_DNA"/>
</dbReference>
<dbReference type="SMART" id="SM00791">
    <property type="entry name" value="Agglutinin"/>
    <property type="match status" value="1"/>
</dbReference>
<dbReference type="SUPFAM" id="SSF50382">
    <property type="entry name" value="Agglutinin"/>
    <property type="match status" value="2"/>
</dbReference>
<accession>A0A5N6N1P5</accession>
<sequence length="529" mass="60456">MAMNFLPRFFVLQAPSGGPYLCPVENPLANRPPGLLKCDEFFILSPRVKFAMEHSKTGDVNLVHMEHSKTGDVNLVHIRSCFNNKYWVVHEFKGVFWIGASADKPQEDTTNQSCTLFRAYSSSRTLGFELLSISKSMYVVNKEGNEGGLMLSNDGHTFPTVNWETLVILPSQVSFKSDQLSDHYLCSRVLDRYYNYHRFETGLDIGDPRVAYQLIPTNDGNYRIKSLYYGKFWRRSPNWIWADAEDNNYSNDTVFLFVKISDKHIGLRNLGNDYFCGALTTEGKTNSLNAHYPTMSRQTRLMIEKRSLQRDISNVRYRLACSRVYHEEIQEVSHAFATNESIDKETTITLTYSISDSRTTSWSNSVSMSFGVSVTFEVDSIPLISKNGIQVSTEFGNRYEWGKANTIEQKRESSYAVLVPPLTTMKVSLMCTKAACDVPFSYTQHDLLTNGERVTTVKDDGIYTGINSYNFYFQSSQVNKVNQESIHALDNPNYEEIIKEPMDNRGFLNFKSLIMYIGRIISKFTKKEA</sequence>
<dbReference type="InterPro" id="IPR036242">
    <property type="entry name" value="Agglutinin_dom_sf"/>
</dbReference>
<proteinExistence type="predicted"/>
<dbReference type="Gene3D" id="2.170.15.10">
    <property type="entry name" value="Proaerolysin, chain A, domain 3"/>
    <property type="match status" value="1"/>
</dbReference>
<dbReference type="InterPro" id="IPR008998">
    <property type="entry name" value="Agglutinin"/>
</dbReference>
<evidence type="ECO:0000313" key="3">
    <source>
        <dbReference type="Proteomes" id="UP000326396"/>
    </source>
</evidence>
<evidence type="ECO:0000259" key="1">
    <source>
        <dbReference type="SMART" id="SM00791"/>
    </source>
</evidence>
<dbReference type="Proteomes" id="UP000326396">
    <property type="component" value="Linkage Group LG3"/>
</dbReference>
<dbReference type="AlphaFoldDB" id="A0A5N6N1P5"/>
<reference evidence="2 3" key="1">
    <citation type="submission" date="2019-05" db="EMBL/GenBank/DDBJ databases">
        <title>Mikania micrantha, genome provides insights into the molecular mechanism of rapid growth.</title>
        <authorList>
            <person name="Liu B."/>
        </authorList>
    </citation>
    <scope>NUCLEOTIDE SEQUENCE [LARGE SCALE GENOMIC DNA]</scope>
    <source>
        <strain evidence="2">NLD-2019</strain>
        <tissue evidence="2">Leaf</tissue>
    </source>
</reference>
<organism evidence="2 3">
    <name type="scientific">Mikania micrantha</name>
    <name type="common">bitter vine</name>
    <dbReference type="NCBI Taxonomy" id="192012"/>
    <lineage>
        <taxon>Eukaryota</taxon>
        <taxon>Viridiplantae</taxon>
        <taxon>Streptophyta</taxon>
        <taxon>Embryophyta</taxon>
        <taxon>Tracheophyta</taxon>
        <taxon>Spermatophyta</taxon>
        <taxon>Magnoliopsida</taxon>
        <taxon>eudicotyledons</taxon>
        <taxon>Gunneridae</taxon>
        <taxon>Pentapetalae</taxon>
        <taxon>asterids</taxon>
        <taxon>campanulids</taxon>
        <taxon>Asterales</taxon>
        <taxon>Asteraceae</taxon>
        <taxon>Asteroideae</taxon>
        <taxon>Heliantheae alliance</taxon>
        <taxon>Eupatorieae</taxon>
        <taxon>Mikania</taxon>
    </lineage>
</organism>
<dbReference type="SUPFAM" id="SSF56973">
    <property type="entry name" value="Aerolisin/ETX pore-forming domain"/>
    <property type="match status" value="1"/>
</dbReference>